<evidence type="ECO:0000256" key="1">
    <source>
        <dbReference type="SAM" id="MobiDB-lite"/>
    </source>
</evidence>
<sequence>MSGYSSGPPTEVAVEDPSSIKEPEPVEEPKPLVVRYNLNGDLYRLPTELLDSIYDSLSSGTSTAVDVKEHIDSTTYNPSFLPQICQTSVETLWDAAPAFIRNAIFETRSFKANRFLHQFLESVPNGHGFDSVKRLHFHSFQHFPQNSDLVSSDIALMKRCSSLHTVLLNFHVSKLVTPEPRWDPYDEGLTASHPRSVEEIVEHYQLEGLIECAALKKIVFVGIDQYAIGRSCSADPLTALHDLGAWLKEQFAERKKRYVDIGYYYRCGRYLTDLYHLDAEVET</sequence>
<organism evidence="2 3">
    <name type="scientific">Lophiotrema nucula</name>
    <dbReference type="NCBI Taxonomy" id="690887"/>
    <lineage>
        <taxon>Eukaryota</taxon>
        <taxon>Fungi</taxon>
        <taxon>Dikarya</taxon>
        <taxon>Ascomycota</taxon>
        <taxon>Pezizomycotina</taxon>
        <taxon>Dothideomycetes</taxon>
        <taxon>Pleosporomycetidae</taxon>
        <taxon>Pleosporales</taxon>
        <taxon>Lophiotremataceae</taxon>
        <taxon>Lophiotrema</taxon>
    </lineage>
</organism>
<dbReference type="Proteomes" id="UP000799770">
    <property type="component" value="Unassembled WGS sequence"/>
</dbReference>
<dbReference type="EMBL" id="ML977338">
    <property type="protein sequence ID" value="KAF2110451.1"/>
    <property type="molecule type" value="Genomic_DNA"/>
</dbReference>
<name>A0A6A5YWF1_9PLEO</name>
<keyword evidence="3" id="KW-1185">Reference proteome</keyword>
<dbReference type="OrthoDB" id="3792443at2759"/>
<gene>
    <name evidence="2" type="ORF">BDV96DRAFT_604025</name>
</gene>
<feature type="region of interest" description="Disordered" evidence="1">
    <location>
        <begin position="1"/>
        <end position="26"/>
    </location>
</feature>
<protein>
    <submittedName>
        <fullName evidence="2">Uncharacterized protein</fullName>
    </submittedName>
</protein>
<accession>A0A6A5YWF1</accession>
<dbReference type="AlphaFoldDB" id="A0A6A5YWF1"/>
<proteinExistence type="predicted"/>
<reference evidence="2" key="1">
    <citation type="journal article" date="2020" name="Stud. Mycol.">
        <title>101 Dothideomycetes genomes: a test case for predicting lifestyles and emergence of pathogens.</title>
        <authorList>
            <person name="Haridas S."/>
            <person name="Albert R."/>
            <person name="Binder M."/>
            <person name="Bloem J."/>
            <person name="Labutti K."/>
            <person name="Salamov A."/>
            <person name="Andreopoulos B."/>
            <person name="Baker S."/>
            <person name="Barry K."/>
            <person name="Bills G."/>
            <person name="Bluhm B."/>
            <person name="Cannon C."/>
            <person name="Castanera R."/>
            <person name="Culley D."/>
            <person name="Daum C."/>
            <person name="Ezra D."/>
            <person name="Gonzalez J."/>
            <person name="Henrissat B."/>
            <person name="Kuo A."/>
            <person name="Liang C."/>
            <person name="Lipzen A."/>
            <person name="Lutzoni F."/>
            <person name="Magnuson J."/>
            <person name="Mondo S."/>
            <person name="Nolan M."/>
            <person name="Ohm R."/>
            <person name="Pangilinan J."/>
            <person name="Park H.-J."/>
            <person name="Ramirez L."/>
            <person name="Alfaro M."/>
            <person name="Sun H."/>
            <person name="Tritt A."/>
            <person name="Yoshinaga Y."/>
            <person name="Zwiers L.-H."/>
            <person name="Turgeon B."/>
            <person name="Goodwin S."/>
            <person name="Spatafora J."/>
            <person name="Crous P."/>
            <person name="Grigoriev I."/>
        </authorList>
    </citation>
    <scope>NUCLEOTIDE SEQUENCE</scope>
    <source>
        <strain evidence="2">CBS 627.86</strain>
    </source>
</reference>
<evidence type="ECO:0000313" key="2">
    <source>
        <dbReference type="EMBL" id="KAF2110451.1"/>
    </source>
</evidence>
<evidence type="ECO:0000313" key="3">
    <source>
        <dbReference type="Proteomes" id="UP000799770"/>
    </source>
</evidence>